<evidence type="ECO:0000256" key="4">
    <source>
        <dbReference type="ARBA" id="ARBA00022989"/>
    </source>
</evidence>
<dbReference type="GO" id="GO:0016765">
    <property type="term" value="F:transferase activity, transferring alkyl or aryl (other than methyl) groups"/>
    <property type="evidence" value="ECO:0007669"/>
    <property type="project" value="InterPro"/>
</dbReference>
<evidence type="ECO:0000256" key="3">
    <source>
        <dbReference type="ARBA" id="ARBA00022692"/>
    </source>
</evidence>
<evidence type="ECO:0000256" key="5">
    <source>
        <dbReference type="ARBA" id="ARBA00023136"/>
    </source>
</evidence>
<dbReference type="EMBL" id="JAFREP010000001">
    <property type="protein sequence ID" value="MBO1316887.1"/>
    <property type="molecule type" value="Genomic_DNA"/>
</dbReference>
<feature type="transmembrane region" description="Helical" evidence="6">
    <location>
        <begin position="170"/>
        <end position="188"/>
    </location>
</feature>
<sequence length="304" mass="33211">MRTFADVISESHRRRLVAVWMLSRPHQWSKNLLVLVPLLTAHRIAEPGLLPRGLAAFAAFCCCASLGYVVNDWRDIAHDRRHPRKKDRPFAAGLEPMPLVLWLLPSLALGALLVAAPLGLAVGSALAVYTLVSLGYSLVFKRVTGLDILVLALLYTSRLWVGGLATATPVSPWLLTFALGFFASLASAKRVTALTKAAARGESGLPGRPYRVANRRLLIAAGVLSGVFAMLVLVFYVESATVAALYTRPAALWPVFCVVLLWLVRLWWLAVRGRLDWDPVLFALRDPLSYGLLLLGALGVTWAL</sequence>
<dbReference type="RefSeq" id="WP_207856124.1">
    <property type="nucleotide sequence ID" value="NZ_JAFREP010000001.1"/>
</dbReference>
<evidence type="ECO:0000313" key="8">
    <source>
        <dbReference type="Proteomes" id="UP000664417"/>
    </source>
</evidence>
<keyword evidence="4 6" id="KW-1133">Transmembrane helix</keyword>
<dbReference type="Proteomes" id="UP000664417">
    <property type="component" value="Unassembled WGS sequence"/>
</dbReference>
<evidence type="ECO:0000313" key="7">
    <source>
        <dbReference type="EMBL" id="MBO1316887.1"/>
    </source>
</evidence>
<evidence type="ECO:0000256" key="6">
    <source>
        <dbReference type="SAM" id="Phobius"/>
    </source>
</evidence>
<protein>
    <submittedName>
        <fullName evidence="7">UbiA family prenyltransferase</fullName>
    </submittedName>
</protein>
<comment type="subcellular location">
    <subcellularLocation>
        <location evidence="1">Membrane</location>
        <topology evidence="1">Multi-pass membrane protein</topology>
    </subcellularLocation>
</comment>
<feature type="transmembrane region" description="Helical" evidence="6">
    <location>
        <begin position="250"/>
        <end position="270"/>
    </location>
</feature>
<proteinExistence type="predicted"/>
<keyword evidence="8" id="KW-1185">Reference proteome</keyword>
<evidence type="ECO:0000256" key="1">
    <source>
        <dbReference type="ARBA" id="ARBA00004141"/>
    </source>
</evidence>
<dbReference type="Pfam" id="PF01040">
    <property type="entry name" value="UbiA"/>
    <property type="match status" value="1"/>
</dbReference>
<feature type="transmembrane region" description="Helical" evidence="6">
    <location>
        <begin position="53"/>
        <end position="70"/>
    </location>
</feature>
<dbReference type="InterPro" id="IPR044878">
    <property type="entry name" value="UbiA_sf"/>
</dbReference>
<keyword evidence="3 6" id="KW-0812">Transmembrane</keyword>
<keyword evidence="2" id="KW-1003">Cell membrane</keyword>
<dbReference type="AlphaFoldDB" id="A0A8J7Q1W8"/>
<comment type="caution">
    <text evidence="7">The sequence shown here is derived from an EMBL/GenBank/DDBJ whole genome shotgun (WGS) entry which is preliminary data.</text>
</comment>
<feature type="transmembrane region" description="Helical" evidence="6">
    <location>
        <begin position="120"/>
        <end position="139"/>
    </location>
</feature>
<organism evidence="7 8">
    <name type="scientific">Acanthopleuribacter pedis</name>
    <dbReference type="NCBI Taxonomy" id="442870"/>
    <lineage>
        <taxon>Bacteria</taxon>
        <taxon>Pseudomonadati</taxon>
        <taxon>Acidobacteriota</taxon>
        <taxon>Holophagae</taxon>
        <taxon>Acanthopleuribacterales</taxon>
        <taxon>Acanthopleuribacteraceae</taxon>
        <taxon>Acanthopleuribacter</taxon>
    </lineage>
</organism>
<feature type="transmembrane region" description="Helical" evidence="6">
    <location>
        <begin position="282"/>
        <end position="303"/>
    </location>
</feature>
<feature type="transmembrane region" description="Helical" evidence="6">
    <location>
        <begin position="217"/>
        <end position="238"/>
    </location>
</feature>
<name>A0A8J7Q1W8_9BACT</name>
<dbReference type="Gene3D" id="1.10.357.140">
    <property type="entry name" value="UbiA prenyltransferase"/>
    <property type="match status" value="1"/>
</dbReference>
<dbReference type="InterPro" id="IPR000537">
    <property type="entry name" value="UbiA_prenyltransferase"/>
</dbReference>
<reference evidence="7" key="1">
    <citation type="submission" date="2021-03" db="EMBL/GenBank/DDBJ databases">
        <authorList>
            <person name="Wang G."/>
        </authorList>
    </citation>
    <scope>NUCLEOTIDE SEQUENCE</scope>
    <source>
        <strain evidence="7">KCTC 12899</strain>
    </source>
</reference>
<keyword evidence="5 6" id="KW-0472">Membrane</keyword>
<feature type="transmembrane region" description="Helical" evidence="6">
    <location>
        <begin position="90"/>
        <end position="114"/>
    </location>
</feature>
<feature type="transmembrane region" description="Helical" evidence="6">
    <location>
        <begin position="146"/>
        <end position="164"/>
    </location>
</feature>
<accession>A0A8J7Q1W8</accession>
<gene>
    <name evidence="7" type="ORF">J3U88_00345</name>
</gene>
<evidence type="ECO:0000256" key="2">
    <source>
        <dbReference type="ARBA" id="ARBA00022475"/>
    </source>
</evidence>
<dbReference type="CDD" id="cd13963">
    <property type="entry name" value="PT_UbiA_2"/>
    <property type="match status" value="1"/>
</dbReference>
<dbReference type="GO" id="GO:0016020">
    <property type="term" value="C:membrane"/>
    <property type="evidence" value="ECO:0007669"/>
    <property type="project" value="UniProtKB-SubCell"/>
</dbReference>